<accession>A0A5C6GEN5</accession>
<feature type="domain" description="DUF7924" evidence="2">
    <location>
        <begin position="288"/>
        <end position="409"/>
    </location>
</feature>
<proteinExistence type="predicted"/>
<name>A0A5C6GEN5_METRR</name>
<feature type="compositionally biased region" description="Low complexity" evidence="1">
    <location>
        <begin position="503"/>
        <end position="519"/>
    </location>
</feature>
<organism evidence="3 4">
    <name type="scientific">Metarhizium rileyi (strain RCEF 4871)</name>
    <name type="common">Nomuraea rileyi</name>
    <dbReference type="NCBI Taxonomy" id="1649241"/>
    <lineage>
        <taxon>Eukaryota</taxon>
        <taxon>Fungi</taxon>
        <taxon>Dikarya</taxon>
        <taxon>Ascomycota</taxon>
        <taxon>Pezizomycotina</taxon>
        <taxon>Sordariomycetes</taxon>
        <taxon>Hypocreomycetidae</taxon>
        <taxon>Hypocreales</taxon>
        <taxon>Clavicipitaceae</taxon>
        <taxon>Metarhizium</taxon>
    </lineage>
</organism>
<feature type="region of interest" description="Disordered" evidence="1">
    <location>
        <begin position="409"/>
        <end position="436"/>
    </location>
</feature>
<sequence length="559" mass="61201">MPSPSFISEQQSVCNVQNCKRLNPYDTTQDSPPAKRIKSTTAVASNFSPKFWDNLSKVWLTPRALREKDRRNGVQFTATVLAASVIPTTLARFARRGGPDLRHLRGYPEPKQAARMSSNRSSAPLSRRTQSTKATTLSSKAKRSSAYDRDFEQKLVDHNIYPKGHEYPDDIIPEPGNLNDITQTLVAPRGSLSPSRFDQAAFKAFTLANDRVISEGNVMAKILPAILGDANLPSEGNLPFTNLASITDGTTVDAVPDLYDGVYPKDVDRSVRQDLNDTIIPTTHGRAPAVPNFFVEAKAPRGGADVAKRQACLDGAIGARAMHSLQTYGEEKPSYDGNAHAFSSTYHDGTLKMYTHHVTAPRAEGDRAEYHMTQLKAYALTSDREAFVQGVTAFRNARDLARRQRESLIRTANARASQNGPAASKEDARETSRDNALDVPVIYSELTTWRNSHDDLQQQIADNHVEHNDDDGEVPSTPQHHDSSDESVGPGQDPAASAAYDPSMSFVSSFTSSFSTGTTHPKRSRHSLSSPTQSIRSSKSRSRPTASQGFIQPSSSTTE</sequence>
<dbReference type="Pfam" id="PF25545">
    <property type="entry name" value="DUF7924"/>
    <property type="match status" value="1"/>
</dbReference>
<evidence type="ECO:0000313" key="3">
    <source>
        <dbReference type="EMBL" id="TWU74363.1"/>
    </source>
</evidence>
<dbReference type="AlphaFoldDB" id="A0A5C6GEN5"/>
<feature type="compositionally biased region" description="Basic and acidic residues" evidence="1">
    <location>
        <begin position="424"/>
        <end position="436"/>
    </location>
</feature>
<dbReference type="EMBL" id="SBHS01000011">
    <property type="protein sequence ID" value="TWU74363.1"/>
    <property type="molecule type" value="Genomic_DNA"/>
</dbReference>
<reference evidence="4" key="1">
    <citation type="submission" date="2018-12" db="EMBL/GenBank/DDBJ databases">
        <title>The complete genome of Metarhizium rileyi, a key fungal pathogen of Lepidoptera.</title>
        <authorList>
            <person name="Binneck E."/>
            <person name="Lastra C.C.L."/>
            <person name="Sosa-Gomez D.R."/>
        </authorList>
    </citation>
    <scope>NUCLEOTIDE SEQUENCE [LARGE SCALE GENOMIC DNA]</scope>
    <source>
        <strain evidence="4">Cep018-CH2</strain>
    </source>
</reference>
<evidence type="ECO:0000259" key="2">
    <source>
        <dbReference type="Pfam" id="PF25545"/>
    </source>
</evidence>
<feature type="compositionally biased region" description="Polar residues" evidence="1">
    <location>
        <begin position="115"/>
        <end position="139"/>
    </location>
</feature>
<feature type="region of interest" description="Disordered" evidence="1">
    <location>
        <begin position="466"/>
        <end position="559"/>
    </location>
</feature>
<comment type="caution">
    <text evidence="3">The sequence shown here is derived from an EMBL/GenBank/DDBJ whole genome shotgun (WGS) entry which is preliminary data.</text>
</comment>
<evidence type="ECO:0000256" key="1">
    <source>
        <dbReference type="SAM" id="MobiDB-lite"/>
    </source>
</evidence>
<dbReference type="Proteomes" id="UP000317257">
    <property type="component" value="Unassembled WGS sequence"/>
</dbReference>
<gene>
    <name evidence="3" type="ORF">ED733_000082</name>
</gene>
<feature type="compositionally biased region" description="Polar residues" evidence="1">
    <location>
        <begin position="527"/>
        <end position="559"/>
    </location>
</feature>
<protein>
    <recommendedName>
        <fullName evidence="2">DUF7924 domain-containing protein</fullName>
    </recommendedName>
</protein>
<evidence type="ECO:0000313" key="4">
    <source>
        <dbReference type="Proteomes" id="UP000317257"/>
    </source>
</evidence>
<feature type="compositionally biased region" description="Basic and acidic residues" evidence="1">
    <location>
        <begin position="97"/>
        <end position="108"/>
    </location>
</feature>
<dbReference type="InterPro" id="IPR057684">
    <property type="entry name" value="DUF7924"/>
</dbReference>
<feature type="region of interest" description="Disordered" evidence="1">
    <location>
        <begin position="97"/>
        <end position="148"/>
    </location>
</feature>